<dbReference type="Proteomes" id="UP001205748">
    <property type="component" value="Unassembled WGS sequence"/>
</dbReference>
<evidence type="ECO:0000313" key="1">
    <source>
        <dbReference type="EMBL" id="MCR1897478.1"/>
    </source>
</evidence>
<dbReference type="Pfam" id="PF08020">
    <property type="entry name" value="DUF1706"/>
    <property type="match status" value="1"/>
</dbReference>
<dbReference type="InterPro" id="IPR034660">
    <property type="entry name" value="DinB/YfiT-like"/>
</dbReference>
<evidence type="ECO:0000313" key="2">
    <source>
        <dbReference type="Proteomes" id="UP001205748"/>
    </source>
</evidence>
<dbReference type="AlphaFoldDB" id="A0AAE3HE79"/>
<dbReference type="PIRSF" id="PIRSF031551">
    <property type="entry name" value="DUF1706"/>
    <property type="match status" value="1"/>
</dbReference>
<organism evidence="1 2">
    <name type="scientific">Irregularibacter muris</name>
    <dbReference type="NCBI Taxonomy" id="1796619"/>
    <lineage>
        <taxon>Bacteria</taxon>
        <taxon>Bacillati</taxon>
        <taxon>Bacillota</taxon>
        <taxon>Clostridia</taxon>
        <taxon>Eubacteriales</taxon>
        <taxon>Eubacteriaceae</taxon>
        <taxon>Irregularibacter</taxon>
    </lineage>
</organism>
<proteinExistence type="predicted"/>
<dbReference type="InterPro" id="IPR012550">
    <property type="entry name" value="DUF1706"/>
</dbReference>
<name>A0AAE3HE79_9FIRM</name>
<dbReference type="RefSeq" id="WP_257528883.1">
    <property type="nucleotide sequence ID" value="NZ_JANKAS010000001.1"/>
</dbReference>
<protein>
    <submittedName>
        <fullName evidence="1">ClbS/DfsB family four-helix bundle protein</fullName>
    </submittedName>
</protein>
<sequence length="181" mass="21699">MPRPATKTDLILVANQQFDKMWTLIDSMTMEEFNSSFHFGDDPKDKEAHWKRDKNLRDILVHLYEWHQLLIHWIVSNQSGHEVSFLPKPYNWRTYSDMNREFWAKHQNTLYEDAKRMLLKSHKEVLELIESFSNEALFEKQHFKWSGTTNIGSYCVSATSSHYNWAIKKIKRQIKKLRSHA</sequence>
<dbReference type="EMBL" id="JANKAS010000001">
    <property type="protein sequence ID" value="MCR1897478.1"/>
    <property type="molecule type" value="Genomic_DNA"/>
</dbReference>
<dbReference type="Gene3D" id="1.20.120.450">
    <property type="entry name" value="dinb family like domain"/>
    <property type="match status" value="1"/>
</dbReference>
<reference evidence="1" key="1">
    <citation type="submission" date="2022-07" db="EMBL/GenBank/DDBJ databases">
        <title>Enhanced cultured diversity of the mouse gut microbiota enables custom-made synthetic communities.</title>
        <authorList>
            <person name="Afrizal A."/>
        </authorList>
    </citation>
    <scope>NUCLEOTIDE SEQUENCE</scope>
    <source>
        <strain evidence="1">DSM 28593</strain>
    </source>
</reference>
<gene>
    <name evidence="1" type="ORF">NSA47_00545</name>
</gene>
<dbReference type="PANTHER" id="PTHR40658:SF4">
    <property type="entry name" value="HYPOTHETICAL CYTOSOLIC PROTEIN"/>
    <property type="match status" value="1"/>
</dbReference>
<comment type="caution">
    <text evidence="1">The sequence shown here is derived from an EMBL/GenBank/DDBJ whole genome shotgun (WGS) entry which is preliminary data.</text>
</comment>
<accession>A0AAE3HE79</accession>
<keyword evidence="2" id="KW-1185">Reference proteome</keyword>
<dbReference type="PANTHER" id="PTHR40658">
    <property type="match status" value="1"/>
</dbReference>